<dbReference type="HOGENOM" id="CLU_007799_1_0_0"/>
<evidence type="ECO:0000256" key="3">
    <source>
        <dbReference type="ARBA" id="ARBA00022777"/>
    </source>
</evidence>
<accession>W0RJS8</accession>
<keyword evidence="7" id="KW-1133">Transmembrane helix</keyword>
<dbReference type="Pfam" id="PF00069">
    <property type="entry name" value="Pkinase"/>
    <property type="match status" value="1"/>
</dbReference>
<dbReference type="InterPro" id="IPR008271">
    <property type="entry name" value="Ser/Thr_kinase_AS"/>
</dbReference>
<sequence>MNDASDVGSDVAARWRRASDIVDAALDLDAASRERLVAERCADDAELAADVRRWLAAADEPASMFDAPPLPPGGLSPPRVGLTEGTHVGPWRVVRFVGAGGMGEVYEAERADGAFARRAALKIVRDSVDRARLSGRFRRERELLAGLDHPGIARLLDGGVTADGSPYYAMEFVDGVPIDAWCDARRLDVRGRVALLRQVCGAVRYAHQRLVVHRDLKPSNVLVTDDGVVKLVDFGIARPLADDALARDRADASGLATSRMLTPAYASPEQFRGEAPTVTSDVYSLAAVLYRLLAGRPPHGAARSWRDLERAVLETEPVRPSDAAPESHRRQLRGDLDTIALAGLRTDPARRYGSVEALDADLARWLGGLPVSARPDGWTYRAGKFVRRHRGGVALGALAIATLVGATVTAVVQARRAERETRRTAEVANFLLGLLDLPYPYEAGAGHDRSLRSLLDSGVARSYLVKPDPAGGTLRSDVLFALSRGYSGLGDFRMATRLAGQAMAQRIADHPDAYAVADMRSDYAETLSLAGDLSAALAQLDSALPVIRARVGPRSTAVAVFLHGRARALQRLGDLAGAESAAAQAIDILRDSAVHRAQLANAHETIGHVRLARGDIAGAEWHYRRALDVRVRSDLGAAEIANGYADLGATATAAGRLDEADTLFTRSLAIKRAALDDRHPDVADDLLGIARIALLRGRVDVAERGARDVLARYVAAGTVPFWRMVPALDVLGELLLRRGRVDSARAVLRTALDSLGRVTSFPTAQRASILGHLGETERARGDTAEARARGSTPVARSIACSARRARHGRRAASRGLDRVRLVRSCETSTKWGSSDPSRSRDPHSVLVSPLAPHSTLFTSAPIPSISIRTSSPLASVKSSGGTIPVPVSSTAPRGKLVSRNSHAASSSGVRRICASVVSPANTAAPPRAIRTAMRVSLPNGCSATSIAGPSAHEPSYTFACGRYSGFSPSMSRELTSLPAV</sequence>
<proteinExistence type="predicted"/>
<dbReference type="Proteomes" id="UP000019151">
    <property type="component" value="Chromosome"/>
</dbReference>
<dbReference type="EMBL" id="CP007128">
    <property type="protein sequence ID" value="AHG89668.1"/>
    <property type="molecule type" value="Genomic_DNA"/>
</dbReference>
<feature type="region of interest" description="Disordered" evidence="6">
    <location>
        <begin position="873"/>
        <end position="903"/>
    </location>
</feature>
<feature type="region of interest" description="Disordered" evidence="6">
    <location>
        <begin position="827"/>
        <end position="846"/>
    </location>
</feature>
<evidence type="ECO:0000256" key="2">
    <source>
        <dbReference type="ARBA" id="ARBA00022741"/>
    </source>
</evidence>
<feature type="compositionally biased region" description="Basic and acidic residues" evidence="6">
    <location>
        <begin position="774"/>
        <end position="788"/>
    </location>
</feature>
<keyword evidence="10" id="KW-1185">Reference proteome</keyword>
<dbReference type="Gene3D" id="1.25.40.10">
    <property type="entry name" value="Tetratricopeptide repeat domain"/>
    <property type="match status" value="2"/>
</dbReference>
<dbReference type="InterPro" id="IPR011009">
    <property type="entry name" value="Kinase-like_dom_sf"/>
</dbReference>
<dbReference type="STRING" id="861299.J421_2131"/>
<evidence type="ECO:0000313" key="9">
    <source>
        <dbReference type="EMBL" id="AHG89668.1"/>
    </source>
</evidence>
<dbReference type="SMART" id="SM00220">
    <property type="entry name" value="S_TKc"/>
    <property type="match status" value="1"/>
</dbReference>
<dbReference type="AlphaFoldDB" id="W0RJS8"/>
<dbReference type="PANTHER" id="PTHR43289">
    <property type="entry name" value="MITOGEN-ACTIVATED PROTEIN KINASE KINASE KINASE 20-RELATED"/>
    <property type="match status" value="1"/>
</dbReference>
<keyword evidence="4 5" id="KW-0067">ATP-binding</keyword>
<keyword evidence="2 5" id="KW-0547">Nucleotide-binding</keyword>
<dbReference type="PANTHER" id="PTHR43289:SF34">
    <property type="entry name" value="SERINE_THREONINE-PROTEIN KINASE YBDM-RELATED"/>
    <property type="match status" value="1"/>
</dbReference>
<dbReference type="InParanoid" id="W0RJS8"/>
<dbReference type="eggNOG" id="COG0515">
    <property type="taxonomic scope" value="Bacteria"/>
</dbReference>
<dbReference type="SUPFAM" id="SSF56112">
    <property type="entry name" value="Protein kinase-like (PK-like)"/>
    <property type="match status" value="1"/>
</dbReference>
<dbReference type="Gene3D" id="1.10.510.10">
    <property type="entry name" value="Transferase(Phosphotransferase) domain 1"/>
    <property type="match status" value="1"/>
</dbReference>
<dbReference type="KEGG" id="gba:J421_2131"/>
<evidence type="ECO:0000256" key="1">
    <source>
        <dbReference type="ARBA" id="ARBA00022679"/>
    </source>
</evidence>
<gene>
    <name evidence="9" type="ORF">J421_2131</name>
</gene>
<feature type="compositionally biased region" description="Polar residues" evidence="6">
    <location>
        <begin position="876"/>
        <end position="891"/>
    </location>
</feature>
<dbReference type="InterPro" id="IPR017441">
    <property type="entry name" value="Protein_kinase_ATP_BS"/>
</dbReference>
<keyword evidence="1" id="KW-0808">Transferase</keyword>
<dbReference type="InterPro" id="IPR000719">
    <property type="entry name" value="Prot_kinase_dom"/>
</dbReference>
<evidence type="ECO:0000256" key="5">
    <source>
        <dbReference type="PROSITE-ProRule" id="PRU10141"/>
    </source>
</evidence>
<evidence type="ECO:0000256" key="4">
    <source>
        <dbReference type="ARBA" id="ARBA00022840"/>
    </source>
</evidence>
<feature type="compositionally biased region" description="Basic residues" evidence="6">
    <location>
        <begin position="803"/>
        <end position="812"/>
    </location>
</feature>
<dbReference type="PROSITE" id="PS00108">
    <property type="entry name" value="PROTEIN_KINASE_ST"/>
    <property type="match status" value="1"/>
</dbReference>
<dbReference type="PROSITE" id="PS00107">
    <property type="entry name" value="PROTEIN_KINASE_ATP"/>
    <property type="match status" value="1"/>
</dbReference>
<dbReference type="GO" id="GO:0004674">
    <property type="term" value="F:protein serine/threonine kinase activity"/>
    <property type="evidence" value="ECO:0007669"/>
    <property type="project" value="TreeGrafter"/>
</dbReference>
<organism evidence="9 10">
    <name type="scientific">Gemmatirosa kalamazoonensis</name>
    <dbReference type="NCBI Taxonomy" id="861299"/>
    <lineage>
        <taxon>Bacteria</taxon>
        <taxon>Pseudomonadati</taxon>
        <taxon>Gemmatimonadota</taxon>
        <taxon>Gemmatimonadia</taxon>
        <taxon>Gemmatimonadales</taxon>
        <taxon>Gemmatimonadaceae</taxon>
        <taxon>Gemmatirosa</taxon>
    </lineage>
</organism>
<evidence type="ECO:0000256" key="7">
    <source>
        <dbReference type="SAM" id="Phobius"/>
    </source>
</evidence>
<dbReference type="Gene3D" id="3.30.200.20">
    <property type="entry name" value="Phosphorylase Kinase, domain 1"/>
    <property type="match status" value="1"/>
</dbReference>
<reference evidence="9 10" key="1">
    <citation type="journal article" date="2014" name="Genome Announc.">
        <title>Genome Sequence and Methylome of Soil Bacterium Gemmatirosa kalamazoonensis KBS708T, a Member of the Rarely Cultivated Gemmatimonadetes Phylum.</title>
        <authorList>
            <person name="Debruyn J.M."/>
            <person name="Radosevich M."/>
            <person name="Wommack K.E."/>
            <person name="Polson S.W."/>
            <person name="Hauser L.J."/>
            <person name="Fawaz M.N."/>
            <person name="Korlach J."/>
            <person name="Tsai Y.C."/>
        </authorList>
    </citation>
    <scope>NUCLEOTIDE SEQUENCE [LARGE SCALE GENOMIC DNA]</scope>
    <source>
        <strain evidence="9 10">KBS708</strain>
    </source>
</reference>
<keyword evidence="7" id="KW-0472">Membrane</keyword>
<name>W0RJS8_9BACT</name>
<feature type="domain" description="Protein kinase" evidence="8">
    <location>
        <begin position="91"/>
        <end position="366"/>
    </location>
</feature>
<protein>
    <submittedName>
        <fullName evidence="9">Protein kinase</fullName>
    </submittedName>
</protein>
<evidence type="ECO:0000256" key="6">
    <source>
        <dbReference type="SAM" id="MobiDB-lite"/>
    </source>
</evidence>
<dbReference type="CDD" id="cd14014">
    <property type="entry name" value="STKc_PknB_like"/>
    <property type="match status" value="1"/>
</dbReference>
<dbReference type="PROSITE" id="PS50011">
    <property type="entry name" value="PROTEIN_KINASE_DOM"/>
    <property type="match status" value="1"/>
</dbReference>
<dbReference type="InterPro" id="IPR011990">
    <property type="entry name" value="TPR-like_helical_dom_sf"/>
</dbReference>
<keyword evidence="7" id="KW-0812">Transmembrane</keyword>
<evidence type="ECO:0000313" key="10">
    <source>
        <dbReference type="Proteomes" id="UP000019151"/>
    </source>
</evidence>
<dbReference type="Pfam" id="PF13424">
    <property type="entry name" value="TPR_12"/>
    <property type="match status" value="1"/>
</dbReference>
<dbReference type="SMART" id="SM00028">
    <property type="entry name" value="TPR"/>
    <property type="match status" value="4"/>
</dbReference>
<evidence type="ECO:0000259" key="8">
    <source>
        <dbReference type="PROSITE" id="PS50011"/>
    </source>
</evidence>
<dbReference type="GO" id="GO:0005524">
    <property type="term" value="F:ATP binding"/>
    <property type="evidence" value="ECO:0007669"/>
    <property type="project" value="UniProtKB-UniRule"/>
</dbReference>
<dbReference type="SUPFAM" id="SSF48452">
    <property type="entry name" value="TPR-like"/>
    <property type="match status" value="3"/>
</dbReference>
<feature type="binding site" evidence="5">
    <location>
        <position position="122"/>
    </location>
    <ligand>
        <name>ATP</name>
        <dbReference type="ChEBI" id="CHEBI:30616"/>
    </ligand>
</feature>
<feature type="transmembrane region" description="Helical" evidence="7">
    <location>
        <begin position="391"/>
        <end position="412"/>
    </location>
</feature>
<keyword evidence="3 9" id="KW-0418">Kinase</keyword>
<dbReference type="OrthoDB" id="9801841at2"/>
<feature type="region of interest" description="Disordered" evidence="6">
    <location>
        <begin position="772"/>
        <end position="816"/>
    </location>
</feature>
<dbReference type="InterPro" id="IPR019734">
    <property type="entry name" value="TPR_rpt"/>
</dbReference>